<dbReference type="RefSeq" id="XP_075076542.1">
    <property type="nucleotide sequence ID" value="XM_075220441.1"/>
</dbReference>
<keyword evidence="1" id="KW-1185">Reference proteome</keyword>
<evidence type="ECO:0000313" key="1">
    <source>
        <dbReference type="Proteomes" id="UP000790787"/>
    </source>
</evidence>
<organism evidence="1 2">
    <name type="scientific">Nicotiana tabacum</name>
    <name type="common">Common tobacco</name>
    <dbReference type="NCBI Taxonomy" id="4097"/>
    <lineage>
        <taxon>Eukaryota</taxon>
        <taxon>Viridiplantae</taxon>
        <taxon>Streptophyta</taxon>
        <taxon>Embryophyta</taxon>
        <taxon>Tracheophyta</taxon>
        <taxon>Spermatophyta</taxon>
        <taxon>Magnoliopsida</taxon>
        <taxon>eudicotyledons</taxon>
        <taxon>Gunneridae</taxon>
        <taxon>Pentapetalae</taxon>
        <taxon>asterids</taxon>
        <taxon>lamiids</taxon>
        <taxon>Solanales</taxon>
        <taxon>Solanaceae</taxon>
        <taxon>Nicotianoideae</taxon>
        <taxon>Nicotianeae</taxon>
        <taxon>Nicotiana</taxon>
    </lineage>
</organism>
<proteinExistence type="predicted"/>
<reference evidence="1" key="1">
    <citation type="journal article" date="2014" name="Nat. Commun.">
        <title>The tobacco genome sequence and its comparison with those of tomato and potato.</title>
        <authorList>
            <person name="Sierro N."/>
            <person name="Battey J.N."/>
            <person name="Ouadi S."/>
            <person name="Bakaher N."/>
            <person name="Bovet L."/>
            <person name="Willig A."/>
            <person name="Goepfert S."/>
            <person name="Peitsch M.C."/>
            <person name="Ivanov N.V."/>
        </authorList>
    </citation>
    <scope>NUCLEOTIDE SEQUENCE [LARGE SCALE GENOMIC DNA]</scope>
</reference>
<sequence>MDNAKTIETPIATAIRLDIDKSGTPVDEKKCRGMISSLIYLTASRPDIVYSVGLWAKFQSNSKKSTLGIAYFLGSRLISWVSKKQNCVAILTAGPEYTCMHDVDSKAWMSNLMIKVWTRKGFTANIEEISQRTRLFDTQVPTNFALHEPILITLVIKSGSGSKTIKS</sequence>
<name>A0AC58RUY9_TOBAC</name>
<evidence type="ECO:0000313" key="2">
    <source>
        <dbReference type="RefSeq" id="XP_075076542.1"/>
    </source>
</evidence>
<gene>
    <name evidence="2" type="primary">LOC142163181</name>
</gene>
<reference evidence="2" key="2">
    <citation type="submission" date="2025-08" db="UniProtKB">
        <authorList>
            <consortium name="RefSeq"/>
        </authorList>
    </citation>
    <scope>IDENTIFICATION</scope>
    <source>
        <tissue evidence="2">Leaf</tissue>
    </source>
</reference>
<accession>A0AC58RUY9</accession>
<dbReference type="Proteomes" id="UP000790787">
    <property type="component" value="Chromosome 8"/>
</dbReference>
<protein>
    <submittedName>
        <fullName evidence="2">Uncharacterized protein LOC142163181</fullName>
    </submittedName>
</protein>